<gene>
    <name evidence="1" type="ORF">HAX54_035327</name>
</gene>
<comment type="caution">
    <text evidence="1">The sequence shown here is derived from an EMBL/GenBank/DDBJ whole genome shotgun (WGS) entry which is preliminary data.</text>
</comment>
<sequence>MMFAVRSITVEARFEVNSFKDDFSNIYDQFQIRDWKPFTIPLDPYFLVLVREFYASYRARQDILKHKGRVDKITCLSSMLIRGQEVPIMSRPEYRPGLMTRDKNPKRLHVDPWHEHDI</sequence>
<proteinExistence type="predicted"/>
<keyword evidence="2" id="KW-1185">Reference proteome</keyword>
<reference evidence="1 2" key="1">
    <citation type="journal article" date="2021" name="BMC Genomics">
        <title>Datura genome reveals duplications of psychoactive alkaloid biosynthetic genes and high mutation rate following tissue culture.</title>
        <authorList>
            <person name="Rajewski A."/>
            <person name="Carter-House D."/>
            <person name="Stajich J."/>
            <person name="Litt A."/>
        </authorList>
    </citation>
    <scope>NUCLEOTIDE SEQUENCE [LARGE SCALE GENOMIC DNA]</scope>
    <source>
        <strain evidence="1">AR-01</strain>
    </source>
</reference>
<accession>A0ABS8VI38</accession>
<dbReference type="Proteomes" id="UP000823775">
    <property type="component" value="Unassembled WGS sequence"/>
</dbReference>
<evidence type="ECO:0000313" key="1">
    <source>
        <dbReference type="EMBL" id="MCD9645922.1"/>
    </source>
</evidence>
<protein>
    <submittedName>
        <fullName evidence="1">Uncharacterized protein</fullName>
    </submittedName>
</protein>
<organism evidence="1 2">
    <name type="scientific">Datura stramonium</name>
    <name type="common">Jimsonweed</name>
    <name type="synonym">Common thornapple</name>
    <dbReference type="NCBI Taxonomy" id="4076"/>
    <lineage>
        <taxon>Eukaryota</taxon>
        <taxon>Viridiplantae</taxon>
        <taxon>Streptophyta</taxon>
        <taxon>Embryophyta</taxon>
        <taxon>Tracheophyta</taxon>
        <taxon>Spermatophyta</taxon>
        <taxon>Magnoliopsida</taxon>
        <taxon>eudicotyledons</taxon>
        <taxon>Gunneridae</taxon>
        <taxon>Pentapetalae</taxon>
        <taxon>asterids</taxon>
        <taxon>lamiids</taxon>
        <taxon>Solanales</taxon>
        <taxon>Solanaceae</taxon>
        <taxon>Solanoideae</taxon>
        <taxon>Datureae</taxon>
        <taxon>Datura</taxon>
    </lineage>
</organism>
<dbReference type="EMBL" id="JACEIK010004604">
    <property type="protein sequence ID" value="MCD9645922.1"/>
    <property type="molecule type" value="Genomic_DNA"/>
</dbReference>
<evidence type="ECO:0000313" key="2">
    <source>
        <dbReference type="Proteomes" id="UP000823775"/>
    </source>
</evidence>
<name>A0ABS8VI38_DATST</name>